<comment type="caution">
    <text evidence="1">The sequence shown here is derived from an EMBL/GenBank/DDBJ whole genome shotgun (WGS) entry which is preliminary data.</text>
</comment>
<dbReference type="EMBL" id="JAUKPO010000014">
    <property type="protein sequence ID" value="MDO1448866.1"/>
    <property type="molecule type" value="Genomic_DNA"/>
</dbReference>
<reference evidence="1" key="1">
    <citation type="submission" date="2023-07" db="EMBL/GenBank/DDBJ databases">
        <title>The genome sequence of Rhodocytophaga aerolata KACC 12507.</title>
        <authorList>
            <person name="Zhang X."/>
        </authorList>
    </citation>
    <scope>NUCLEOTIDE SEQUENCE</scope>
    <source>
        <strain evidence="1">KACC 12507</strain>
    </source>
</reference>
<organism evidence="1 2">
    <name type="scientific">Rhodocytophaga aerolata</name>
    <dbReference type="NCBI Taxonomy" id="455078"/>
    <lineage>
        <taxon>Bacteria</taxon>
        <taxon>Pseudomonadati</taxon>
        <taxon>Bacteroidota</taxon>
        <taxon>Cytophagia</taxon>
        <taxon>Cytophagales</taxon>
        <taxon>Rhodocytophagaceae</taxon>
        <taxon>Rhodocytophaga</taxon>
    </lineage>
</organism>
<sequence length="78" mass="8717">MRRLSKAGILLITLVAVLIVVRLCLPSIVKYYANQTLQNDLKGYTGSIQEIDIHLYRGAYAIHGLRIDKKVGKLPVPL</sequence>
<evidence type="ECO:0008006" key="3">
    <source>
        <dbReference type="Google" id="ProtNLM"/>
    </source>
</evidence>
<dbReference type="RefSeq" id="WP_302039666.1">
    <property type="nucleotide sequence ID" value="NZ_JAUKPO010000014.1"/>
</dbReference>
<dbReference type="Proteomes" id="UP001168528">
    <property type="component" value="Unassembled WGS sequence"/>
</dbReference>
<proteinExistence type="predicted"/>
<evidence type="ECO:0000313" key="1">
    <source>
        <dbReference type="EMBL" id="MDO1448866.1"/>
    </source>
</evidence>
<gene>
    <name evidence="1" type="ORF">Q0590_21490</name>
</gene>
<keyword evidence="2" id="KW-1185">Reference proteome</keyword>
<protein>
    <recommendedName>
        <fullName evidence="3">DUF4845 domain-containing protein</fullName>
    </recommendedName>
</protein>
<evidence type="ECO:0000313" key="2">
    <source>
        <dbReference type="Proteomes" id="UP001168528"/>
    </source>
</evidence>
<accession>A0ABT8R9V4</accession>
<name>A0ABT8R9V4_9BACT</name>